<dbReference type="Proteomes" id="UP000321926">
    <property type="component" value="Unassembled WGS sequence"/>
</dbReference>
<comment type="caution">
    <text evidence="2">The sequence shown here is derived from an EMBL/GenBank/DDBJ whole genome shotgun (WGS) entry which is preliminary data.</text>
</comment>
<accession>A0A5C8IN16</accession>
<sequence>MAAQIAASISLTLQQIKQQQLTKSEHDEGWPKGNRGRRKPGQKTPGTALETIKMEVRAEVRTFFICSEKALKTFFLIPLTSAQTL</sequence>
<keyword evidence="3" id="KW-1185">Reference proteome</keyword>
<evidence type="ECO:0000313" key="2">
    <source>
        <dbReference type="EMBL" id="TXK22521.1"/>
    </source>
</evidence>
<name>A0A5C8IN16_9BACT</name>
<evidence type="ECO:0000313" key="3">
    <source>
        <dbReference type="Proteomes" id="UP000321926"/>
    </source>
</evidence>
<dbReference type="AlphaFoldDB" id="A0A5C8IN16"/>
<dbReference type="RefSeq" id="WP_147924111.1">
    <property type="nucleotide sequence ID" value="NZ_VRTY01000153.1"/>
</dbReference>
<protein>
    <submittedName>
        <fullName evidence="2">Uncharacterized protein</fullName>
    </submittedName>
</protein>
<feature type="region of interest" description="Disordered" evidence="1">
    <location>
        <begin position="20"/>
        <end position="46"/>
    </location>
</feature>
<reference evidence="2 3" key="1">
    <citation type="submission" date="2019-08" db="EMBL/GenBank/DDBJ databases">
        <authorList>
            <person name="Shi S."/>
        </authorList>
    </citation>
    <scope>NUCLEOTIDE SEQUENCE [LARGE SCALE GENOMIC DNA]</scope>
    <source>
        <strain evidence="2 3">GY10130</strain>
    </source>
</reference>
<organism evidence="2 3">
    <name type="scientific">Pontibacter qinzhouensis</name>
    <dbReference type="NCBI Taxonomy" id="2603253"/>
    <lineage>
        <taxon>Bacteria</taxon>
        <taxon>Pseudomonadati</taxon>
        <taxon>Bacteroidota</taxon>
        <taxon>Cytophagia</taxon>
        <taxon>Cytophagales</taxon>
        <taxon>Hymenobacteraceae</taxon>
        <taxon>Pontibacter</taxon>
    </lineage>
</organism>
<proteinExistence type="predicted"/>
<evidence type="ECO:0000256" key="1">
    <source>
        <dbReference type="SAM" id="MobiDB-lite"/>
    </source>
</evidence>
<gene>
    <name evidence="2" type="ORF">FVR03_22940</name>
</gene>
<dbReference type="EMBL" id="VRTY01000153">
    <property type="protein sequence ID" value="TXK22521.1"/>
    <property type="molecule type" value="Genomic_DNA"/>
</dbReference>